<organism evidence="1 2">
    <name type="scientific">Fonsecaea pedrosoi CBS 271.37</name>
    <dbReference type="NCBI Taxonomy" id="1442368"/>
    <lineage>
        <taxon>Eukaryota</taxon>
        <taxon>Fungi</taxon>
        <taxon>Dikarya</taxon>
        <taxon>Ascomycota</taxon>
        <taxon>Pezizomycotina</taxon>
        <taxon>Eurotiomycetes</taxon>
        <taxon>Chaetothyriomycetidae</taxon>
        <taxon>Chaetothyriales</taxon>
        <taxon>Herpotrichiellaceae</taxon>
        <taxon>Fonsecaea</taxon>
    </lineage>
</organism>
<accession>A0A0D2DTA5</accession>
<dbReference type="GO" id="GO:0005737">
    <property type="term" value="C:cytoplasm"/>
    <property type="evidence" value="ECO:0007669"/>
    <property type="project" value="TreeGrafter"/>
</dbReference>
<evidence type="ECO:0000313" key="1">
    <source>
        <dbReference type="EMBL" id="KIW81001.1"/>
    </source>
</evidence>
<dbReference type="PANTHER" id="PTHR48079:SF6">
    <property type="entry name" value="NAD(P)-BINDING DOMAIN-CONTAINING PROTEIN-RELATED"/>
    <property type="match status" value="1"/>
</dbReference>
<dbReference type="AlphaFoldDB" id="A0A0D2DTA5"/>
<evidence type="ECO:0008006" key="3">
    <source>
        <dbReference type="Google" id="ProtNLM"/>
    </source>
</evidence>
<dbReference type="RefSeq" id="XP_013284809.1">
    <property type="nucleotide sequence ID" value="XM_013429355.1"/>
</dbReference>
<dbReference type="OrthoDB" id="10262413at2759"/>
<keyword evidence="2" id="KW-1185">Reference proteome</keyword>
<dbReference type="InterPro" id="IPR036291">
    <property type="entry name" value="NAD(P)-bd_dom_sf"/>
</dbReference>
<dbReference type="EMBL" id="KN846971">
    <property type="protein sequence ID" value="KIW81001.1"/>
    <property type="molecule type" value="Genomic_DNA"/>
</dbReference>
<gene>
    <name evidence="1" type="ORF">Z517_04024</name>
</gene>
<dbReference type="GO" id="GO:0004029">
    <property type="term" value="F:aldehyde dehydrogenase (NAD+) activity"/>
    <property type="evidence" value="ECO:0007669"/>
    <property type="project" value="TreeGrafter"/>
</dbReference>
<evidence type="ECO:0000313" key="2">
    <source>
        <dbReference type="Proteomes" id="UP000053029"/>
    </source>
</evidence>
<dbReference type="Gene3D" id="3.40.50.720">
    <property type="entry name" value="NAD(P)-binding Rossmann-like Domain"/>
    <property type="match status" value="2"/>
</dbReference>
<dbReference type="STRING" id="1442368.A0A0D2DTA5"/>
<proteinExistence type="predicted"/>
<dbReference type="GeneID" id="25303514"/>
<dbReference type="VEuPathDB" id="FungiDB:Z517_04024"/>
<reference evidence="1 2" key="1">
    <citation type="submission" date="2015-01" db="EMBL/GenBank/DDBJ databases">
        <title>The Genome Sequence of Fonsecaea pedrosoi CBS 271.37.</title>
        <authorList>
            <consortium name="The Broad Institute Genomics Platform"/>
            <person name="Cuomo C."/>
            <person name="de Hoog S."/>
            <person name="Gorbushina A."/>
            <person name="Stielow B."/>
            <person name="Teixiera M."/>
            <person name="Abouelleil A."/>
            <person name="Chapman S.B."/>
            <person name="Priest M."/>
            <person name="Young S.K."/>
            <person name="Wortman J."/>
            <person name="Nusbaum C."/>
            <person name="Birren B."/>
        </authorList>
    </citation>
    <scope>NUCLEOTIDE SEQUENCE [LARGE SCALE GENOMIC DNA]</scope>
    <source>
        <strain evidence="1 2">CBS 271.37</strain>
    </source>
</reference>
<dbReference type="InterPro" id="IPR051783">
    <property type="entry name" value="NAD(P)-dependent_oxidoreduct"/>
</dbReference>
<dbReference type="SUPFAM" id="SSF51735">
    <property type="entry name" value="NAD(P)-binding Rossmann-fold domains"/>
    <property type="match status" value="1"/>
</dbReference>
<name>A0A0D2DTA5_9EURO</name>
<sequence length="342" mass="36425">MPSVLLFGATGLIGCESRPQAPKTNANRNPARLAIDLKKTLPGWPLTVFVRNSNVDEWFKTTANVDRIVHGTISDTELVRSLSKEHDIVINAITSFDGDFVKNIITGMEERPEQSKGTLVHISGTGNFIDHGTTGSFNPGGKVWNDDNEDDIRKIVPSMFNGPTDVPVLEAGERGKIITYIVCFAMTYGPNIGPAPNLGVAYNLLTSNAKKQGYVPYVGDGSAVASLIHVGDGVPFLTKIVGIAGTQKPAGSAYSRYYILHGERVAWKDLSSELAKVLHAKGVVASPDPKAVPSADAGAGEIGALIASNMLVKGDRAARLGFKATHPSVLVQLHEDLGAQNF</sequence>
<dbReference type="PANTHER" id="PTHR48079">
    <property type="entry name" value="PROTEIN YEEZ"/>
    <property type="match status" value="1"/>
</dbReference>
<dbReference type="HOGENOM" id="CLU_007383_12_2_1"/>
<dbReference type="Proteomes" id="UP000053029">
    <property type="component" value="Unassembled WGS sequence"/>
</dbReference>
<protein>
    <recommendedName>
        <fullName evidence="3">NAD(P)-binding domain-containing protein</fullName>
    </recommendedName>
</protein>